<dbReference type="GO" id="GO:0003700">
    <property type="term" value="F:DNA-binding transcription factor activity"/>
    <property type="evidence" value="ECO:0007669"/>
    <property type="project" value="TreeGrafter"/>
</dbReference>
<dbReference type="Pfam" id="PF02082">
    <property type="entry name" value="Rrf2"/>
    <property type="match status" value="1"/>
</dbReference>
<dbReference type="NCBIfam" id="TIGR00738">
    <property type="entry name" value="rrf2_super"/>
    <property type="match status" value="1"/>
</dbReference>
<dbReference type="AlphaFoldDB" id="A0A919BAK3"/>
<dbReference type="PANTHER" id="PTHR33221">
    <property type="entry name" value="WINGED HELIX-TURN-HELIX TRANSCRIPTIONAL REGULATOR, RRF2 FAMILY"/>
    <property type="match status" value="1"/>
</dbReference>
<dbReference type="InterPro" id="IPR036388">
    <property type="entry name" value="WH-like_DNA-bd_sf"/>
</dbReference>
<dbReference type="InterPro" id="IPR036390">
    <property type="entry name" value="WH_DNA-bd_sf"/>
</dbReference>
<accession>A0A919BAK3</accession>
<dbReference type="RefSeq" id="WP_189766922.1">
    <property type="nucleotide sequence ID" value="NZ_BNCK01000001.1"/>
</dbReference>
<gene>
    <name evidence="2" type="ORF">GCM10017161_02740</name>
</gene>
<name>A0A919BAK3_9GAMM</name>
<protein>
    <submittedName>
        <fullName evidence="2">Transcriptional regulator</fullName>
    </submittedName>
</protein>
<reference evidence="2" key="1">
    <citation type="journal article" date="2014" name="Int. J. Syst. Evol. Microbiol.">
        <title>Complete genome sequence of Corynebacterium casei LMG S-19264T (=DSM 44701T), isolated from a smear-ripened cheese.</title>
        <authorList>
            <consortium name="US DOE Joint Genome Institute (JGI-PGF)"/>
            <person name="Walter F."/>
            <person name="Albersmeier A."/>
            <person name="Kalinowski J."/>
            <person name="Ruckert C."/>
        </authorList>
    </citation>
    <scope>NUCLEOTIDE SEQUENCE</scope>
    <source>
        <strain evidence="2">KCTC 42731</strain>
    </source>
</reference>
<dbReference type="EMBL" id="BNCK01000001">
    <property type="protein sequence ID" value="GHF79046.1"/>
    <property type="molecule type" value="Genomic_DNA"/>
</dbReference>
<keyword evidence="3" id="KW-1185">Reference proteome</keyword>
<evidence type="ECO:0000313" key="2">
    <source>
        <dbReference type="EMBL" id="GHF79046.1"/>
    </source>
</evidence>
<reference evidence="2" key="2">
    <citation type="submission" date="2020-09" db="EMBL/GenBank/DDBJ databases">
        <authorList>
            <person name="Sun Q."/>
            <person name="Kim S."/>
        </authorList>
    </citation>
    <scope>NUCLEOTIDE SEQUENCE</scope>
    <source>
        <strain evidence="2">KCTC 42731</strain>
    </source>
</reference>
<comment type="caution">
    <text evidence="2">The sequence shown here is derived from an EMBL/GenBank/DDBJ whole genome shotgun (WGS) entry which is preliminary data.</text>
</comment>
<evidence type="ECO:0000256" key="1">
    <source>
        <dbReference type="ARBA" id="ARBA00023125"/>
    </source>
</evidence>
<dbReference type="SUPFAM" id="SSF46785">
    <property type="entry name" value="Winged helix' DNA-binding domain"/>
    <property type="match status" value="1"/>
</dbReference>
<evidence type="ECO:0000313" key="3">
    <source>
        <dbReference type="Proteomes" id="UP000623842"/>
    </source>
</evidence>
<keyword evidence="1" id="KW-0238">DNA-binding</keyword>
<dbReference type="Proteomes" id="UP000623842">
    <property type="component" value="Unassembled WGS sequence"/>
</dbReference>
<dbReference type="GO" id="GO:0003677">
    <property type="term" value="F:DNA binding"/>
    <property type="evidence" value="ECO:0007669"/>
    <property type="project" value="UniProtKB-KW"/>
</dbReference>
<dbReference type="InterPro" id="IPR000944">
    <property type="entry name" value="Tscrpt_reg_Rrf2"/>
</dbReference>
<dbReference type="PROSITE" id="PS01332">
    <property type="entry name" value="HTH_RRF2_1"/>
    <property type="match status" value="1"/>
</dbReference>
<sequence length="144" mass="16102">MQLTRYTDYGLRVLVYLALLPKGERASITVISETYDISRNIINKIVHQLGKEGLISTYRGKGGGFELKKHPKEINIGEVVLLLENSMTVIDCNSPQCVILSSCKLQHILHEATNAFVGVLKSYTLNDLIGLERENLIELLEISC</sequence>
<dbReference type="GO" id="GO:0005829">
    <property type="term" value="C:cytosol"/>
    <property type="evidence" value="ECO:0007669"/>
    <property type="project" value="TreeGrafter"/>
</dbReference>
<proteinExistence type="predicted"/>
<organism evidence="2 3">
    <name type="scientific">Thalassotalea marina</name>
    <dbReference type="NCBI Taxonomy" id="1673741"/>
    <lineage>
        <taxon>Bacteria</taxon>
        <taxon>Pseudomonadati</taxon>
        <taxon>Pseudomonadota</taxon>
        <taxon>Gammaproteobacteria</taxon>
        <taxon>Alteromonadales</taxon>
        <taxon>Colwelliaceae</taxon>
        <taxon>Thalassotalea</taxon>
    </lineage>
</organism>
<dbReference type="InterPro" id="IPR030489">
    <property type="entry name" value="TR_Rrf2-type_CS"/>
</dbReference>
<dbReference type="PANTHER" id="PTHR33221:SF4">
    <property type="entry name" value="HTH-TYPE TRANSCRIPTIONAL REPRESSOR NSRR"/>
    <property type="match status" value="1"/>
</dbReference>
<dbReference type="PROSITE" id="PS51197">
    <property type="entry name" value="HTH_RRF2_2"/>
    <property type="match status" value="1"/>
</dbReference>
<dbReference type="Gene3D" id="1.10.10.10">
    <property type="entry name" value="Winged helix-like DNA-binding domain superfamily/Winged helix DNA-binding domain"/>
    <property type="match status" value="1"/>
</dbReference>